<protein>
    <submittedName>
        <fullName evidence="1">Serrate RNA effector molecule</fullName>
    </submittedName>
</protein>
<proteinExistence type="predicted"/>
<organism evidence="1 2">
    <name type="scientific">Olea europaea subsp. europaea</name>
    <dbReference type="NCBI Taxonomy" id="158383"/>
    <lineage>
        <taxon>Eukaryota</taxon>
        <taxon>Viridiplantae</taxon>
        <taxon>Streptophyta</taxon>
        <taxon>Embryophyta</taxon>
        <taxon>Tracheophyta</taxon>
        <taxon>Spermatophyta</taxon>
        <taxon>Magnoliopsida</taxon>
        <taxon>eudicotyledons</taxon>
        <taxon>Gunneridae</taxon>
        <taxon>Pentapetalae</taxon>
        <taxon>asterids</taxon>
        <taxon>lamiids</taxon>
        <taxon>Lamiales</taxon>
        <taxon>Oleaceae</taxon>
        <taxon>Oleeae</taxon>
        <taxon>Olea</taxon>
    </lineage>
</organism>
<reference evidence="1 2" key="1">
    <citation type="submission" date="2019-12" db="EMBL/GenBank/DDBJ databases">
        <authorList>
            <person name="Alioto T."/>
            <person name="Alioto T."/>
            <person name="Gomez Garrido J."/>
        </authorList>
    </citation>
    <scope>NUCLEOTIDE SEQUENCE [LARGE SCALE GENOMIC DNA]</scope>
</reference>
<dbReference type="EMBL" id="CACTIH010000018">
    <property type="protein sequence ID" value="CAA2934692.1"/>
    <property type="molecule type" value="Genomic_DNA"/>
</dbReference>
<evidence type="ECO:0000313" key="2">
    <source>
        <dbReference type="Proteomes" id="UP000594638"/>
    </source>
</evidence>
<name>A0A8S0P8T3_OLEEU</name>
<sequence length="122" mass="13732">MIGTLIGRFNVTTTTTIDPCLRVQGIIISGTDEDVEIVLCSHLLQDDRFNFHLIKDSGNMMGLRDGDGVLEDKGMDLESFRYDYPGGYDREMGGRKGYLDERPHRRYMGWSLGGYQGCPSNC</sequence>
<keyword evidence="2" id="KW-1185">Reference proteome</keyword>
<dbReference type="AlphaFoldDB" id="A0A8S0P8T3"/>
<evidence type="ECO:0000313" key="1">
    <source>
        <dbReference type="EMBL" id="CAA2934692.1"/>
    </source>
</evidence>
<dbReference type="Gramene" id="OE9A058778T1">
    <property type="protein sequence ID" value="OE9A058778C1"/>
    <property type="gene ID" value="OE9A058778"/>
</dbReference>
<comment type="caution">
    <text evidence="1">The sequence shown here is derived from an EMBL/GenBank/DDBJ whole genome shotgun (WGS) entry which is preliminary data.</text>
</comment>
<accession>A0A8S0P8T3</accession>
<dbReference type="OrthoDB" id="342064at2759"/>
<gene>
    <name evidence="1" type="ORF">OLEA9_A058778</name>
</gene>
<dbReference type="Proteomes" id="UP000594638">
    <property type="component" value="Unassembled WGS sequence"/>
</dbReference>